<evidence type="ECO:0000259" key="5">
    <source>
        <dbReference type="PROSITE" id="PS51352"/>
    </source>
</evidence>
<dbReference type="PANTHER" id="PTHR10430">
    <property type="entry name" value="PEROXIREDOXIN"/>
    <property type="match status" value="1"/>
</dbReference>
<dbReference type="InterPro" id="IPR036249">
    <property type="entry name" value="Thioredoxin-like_sf"/>
</dbReference>
<dbReference type="GO" id="GO:0008379">
    <property type="term" value="F:thioredoxin peroxidase activity"/>
    <property type="evidence" value="ECO:0007669"/>
    <property type="project" value="InterPro"/>
</dbReference>
<dbReference type="GO" id="GO:0045454">
    <property type="term" value="P:cell redox homeostasis"/>
    <property type="evidence" value="ECO:0007669"/>
    <property type="project" value="TreeGrafter"/>
</dbReference>
<evidence type="ECO:0000313" key="6">
    <source>
        <dbReference type="EMBL" id="CAB4631679.1"/>
    </source>
</evidence>
<evidence type="ECO:0000256" key="2">
    <source>
        <dbReference type="ARBA" id="ARBA00022862"/>
    </source>
</evidence>
<dbReference type="EMBL" id="CAEZVB010000115">
    <property type="protein sequence ID" value="CAB4631679.1"/>
    <property type="molecule type" value="Genomic_DNA"/>
</dbReference>
<dbReference type="GO" id="GO:0005739">
    <property type="term" value="C:mitochondrion"/>
    <property type="evidence" value="ECO:0007669"/>
    <property type="project" value="TreeGrafter"/>
</dbReference>
<dbReference type="EMBL" id="CAFBMO010000014">
    <property type="protein sequence ID" value="CAB4901942.1"/>
    <property type="molecule type" value="Genomic_DNA"/>
</dbReference>
<dbReference type="Pfam" id="PF08534">
    <property type="entry name" value="Redoxin"/>
    <property type="match status" value="1"/>
</dbReference>
<name>A0A6J6J6H4_9ZZZZ</name>
<feature type="domain" description="Thioredoxin" evidence="5">
    <location>
        <begin position="3"/>
        <end position="160"/>
    </location>
</feature>
<evidence type="ECO:0000256" key="3">
    <source>
        <dbReference type="ARBA" id="ARBA00023002"/>
    </source>
</evidence>
<evidence type="ECO:0000256" key="4">
    <source>
        <dbReference type="ARBA" id="ARBA00023284"/>
    </source>
</evidence>
<organism evidence="6">
    <name type="scientific">freshwater metagenome</name>
    <dbReference type="NCBI Taxonomy" id="449393"/>
    <lineage>
        <taxon>unclassified sequences</taxon>
        <taxon>metagenomes</taxon>
        <taxon>ecological metagenomes</taxon>
    </lineage>
</organism>
<dbReference type="FunFam" id="3.40.30.10:FF:000020">
    <property type="entry name" value="Peroxiredoxin"/>
    <property type="match status" value="1"/>
</dbReference>
<reference evidence="6" key="1">
    <citation type="submission" date="2020-05" db="EMBL/GenBank/DDBJ databases">
        <authorList>
            <person name="Chiriac C."/>
            <person name="Salcher M."/>
            <person name="Ghai R."/>
            <person name="Kavagutti S V."/>
        </authorList>
    </citation>
    <scope>NUCLEOTIDE SEQUENCE</scope>
</reference>
<evidence type="ECO:0000256" key="1">
    <source>
        <dbReference type="ARBA" id="ARBA00022559"/>
    </source>
</evidence>
<dbReference type="Gene3D" id="3.40.30.10">
    <property type="entry name" value="Glutaredoxin"/>
    <property type="match status" value="1"/>
</dbReference>
<keyword evidence="4" id="KW-0676">Redox-active center</keyword>
<dbReference type="AlphaFoldDB" id="A0A6J6J6H4"/>
<protein>
    <submittedName>
        <fullName evidence="6">Unannotated protein</fullName>
    </submittedName>
</protein>
<dbReference type="GO" id="GO:0034599">
    <property type="term" value="P:cellular response to oxidative stress"/>
    <property type="evidence" value="ECO:0007669"/>
    <property type="project" value="InterPro"/>
</dbReference>
<dbReference type="CDD" id="cd03013">
    <property type="entry name" value="PRX5_like"/>
    <property type="match status" value="1"/>
</dbReference>
<dbReference type="PANTHER" id="PTHR10430:SF16">
    <property type="entry name" value="PEROXIREDOXIN-5, MITOCHONDRIAL"/>
    <property type="match status" value="1"/>
</dbReference>
<keyword evidence="3" id="KW-0560">Oxidoreductase</keyword>
<dbReference type="InterPro" id="IPR013740">
    <property type="entry name" value="Redoxin"/>
</dbReference>
<dbReference type="SUPFAM" id="SSF52833">
    <property type="entry name" value="Thioredoxin-like"/>
    <property type="match status" value="1"/>
</dbReference>
<gene>
    <name evidence="6" type="ORF">UFOPK1908_01504</name>
    <name evidence="7" type="ORF">UFOPK3576_00518</name>
</gene>
<dbReference type="GO" id="GO:0042744">
    <property type="term" value="P:hydrogen peroxide catabolic process"/>
    <property type="evidence" value="ECO:0007669"/>
    <property type="project" value="TreeGrafter"/>
</dbReference>
<keyword evidence="2" id="KW-0049">Antioxidant</keyword>
<sequence length="160" mass="16787">MTIAIGDTVPDVELFVIPEDRPTPVSSQDILSKGRVVLFAVPGAFTPGCSKMHLPGFVNKAAELSAKGVDSIVCISVNDAFVMDAWGKAQGVGEQFVMAADPQGKFALAVGMNVDAPALGGLRSKRYAMVIENGVVTQFLPEEDGFNVLASTAECVLDTL</sequence>
<accession>A0A6J6J6H4</accession>
<evidence type="ECO:0000313" key="7">
    <source>
        <dbReference type="EMBL" id="CAB4901942.1"/>
    </source>
</evidence>
<dbReference type="InterPro" id="IPR013766">
    <property type="entry name" value="Thioredoxin_domain"/>
</dbReference>
<dbReference type="GO" id="GO:0005777">
    <property type="term" value="C:peroxisome"/>
    <property type="evidence" value="ECO:0007669"/>
    <property type="project" value="TreeGrafter"/>
</dbReference>
<keyword evidence="1" id="KW-0575">Peroxidase</keyword>
<dbReference type="PROSITE" id="PS51352">
    <property type="entry name" value="THIOREDOXIN_2"/>
    <property type="match status" value="1"/>
</dbReference>
<proteinExistence type="predicted"/>
<dbReference type="InterPro" id="IPR037944">
    <property type="entry name" value="PRX5-like"/>
</dbReference>